<reference evidence="7" key="1">
    <citation type="submission" date="2016-06" db="EMBL/GenBank/DDBJ databases">
        <authorList>
            <person name="Rodrigo-Torres Lidia"/>
            <person name="Arahal R.David."/>
        </authorList>
    </citation>
    <scope>NUCLEOTIDE SEQUENCE [LARGE SCALE GENOMIC DNA]</scope>
    <source>
        <strain evidence="7">CECT 7223</strain>
    </source>
</reference>
<evidence type="ECO:0000313" key="7">
    <source>
        <dbReference type="Proteomes" id="UP000092876"/>
    </source>
</evidence>
<keyword evidence="6" id="KW-0966">Cell projection</keyword>
<comment type="subcellular location">
    <subcellularLocation>
        <location evidence="1">Cytoplasm</location>
        <location evidence="1">Cytosol</location>
    </subcellularLocation>
</comment>
<evidence type="ECO:0000256" key="4">
    <source>
        <dbReference type="ARBA" id="ARBA00023186"/>
    </source>
</evidence>
<dbReference type="EMBL" id="FLQP01000016">
    <property type="protein sequence ID" value="SBS62450.1"/>
    <property type="molecule type" value="Genomic_DNA"/>
</dbReference>
<dbReference type="InterPro" id="IPR008622">
    <property type="entry name" value="FliT"/>
</dbReference>
<evidence type="ECO:0000256" key="2">
    <source>
        <dbReference type="ARBA" id="ARBA00022490"/>
    </source>
</evidence>
<keyword evidence="2" id="KW-0963">Cytoplasm</keyword>
<evidence type="ECO:0000256" key="3">
    <source>
        <dbReference type="ARBA" id="ARBA00022795"/>
    </source>
</evidence>
<dbReference type="Proteomes" id="UP000092876">
    <property type="component" value="Unassembled WGS sequence"/>
</dbReference>
<dbReference type="RefSeq" id="WP_012603436.1">
    <property type="nucleotide sequence ID" value="NC_011753.2"/>
</dbReference>
<dbReference type="Pfam" id="PF05400">
    <property type="entry name" value="FliT"/>
    <property type="match status" value="1"/>
</dbReference>
<organism evidence="6 7">
    <name type="scientific">Vibrio atlanticus</name>
    <dbReference type="NCBI Taxonomy" id="693153"/>
    <lineage>
        <taxon>Bacteria</taxon>
        <taxon>Pseudomonadati</taxon>
        <taxon>Pseudomonadota</taxon>
        <taxon>Gammaproteobacteria</taxon>
        <taxon>Vibrionales</taxon>
        <taxon>Vibrionaceae</taxon>
        <taxon>Vibrio</taxon>
    </lineage>
</organism>
<gene>
    <name evidence="6" type="ORF">VAT7223_01184</name>
</gene>
<evidence type="ECO:0000256" key="1">
    <source>
        <dbReference type="ARBA" id="ARBA00004514"/>
    </source>
</evidence>
<proteinExistence type="predicted"/>
<keyword evidence="3" id="KW-1005">Bacterial flagellum biogenesis</keyword>
<dbReference type="GeneID" id="94232267"/>
<protein>
    <recommendedName>
        <fullName evidence="5">Flagellar protein FliT</fullName>
    </recommendedName>
</protein>
<dbReference type="OMA" id="FRYGQRS"/>
<evidence type="ECO:0000313" key="6">
    <source>
        <dbReference type="EMBL" id="SBS62450.1"/>
    </source>
</evidence>
<dbReference type="AlphaFoldDB" id="A0A1C3IM19"/>
<keyword evidence="6" id="KW-0282">Flagellum</keyword>
<accession>A0A1C3IM19</accession>
<evidence type="ECO:0000256" key="5">
    <source>
        <dbReference type="ARBA" id="ARBA00093797"/>
    </source>
</evidence>
<name>A0A1C3IM19_9VIBR</name>
<keyword evidence="6" id="KW-0969">Cilium</keyword>
<sequence>MSKLLQELCELDQLIMSKLEFSEINAEEIVHLVDNREQLLQNVLQLIDSYPDVKQSSEWFEAISRTRQLVELMQSETGLVGKSLHKYRHGAKSVQQYKKFL</sequence>
<keyword evidence="4" id="KW-0143">Chaperone</keyword>